<dbReference type="EMBL" id="MCFL01000028">
    <property type="protein sequence ID" value="ORZ34479.1"/>
    <property type="molecule type" value="Genomic_DNA"/>
</dbReference>
<gene>
    <name evidence="2" type="ORF">BCR44DRAFT_1436299</name>
</gene>
<feature type="transmembrane region" description="Helical" evidence="1">
    <location>
        <begin position="21"/>
        <end position="40"/>
    </location>
</feature>
<keyword evidence="1" id="KW-0472">Membrane</keyword>
<keyword evidence="1" id="KW-0812">Transmembrane</keyword>
<feature type="transmembrane region" description="Helical" evidence="1">
    <location>
        <begin position="52"/>
        <end position="71"/>
    </location>
</feature>
<evidence type="ECO:0000313" key="2">
    <source>
        <dbReference type="EMBL" id="ORZ34479.1"/>
    </source>
</evidence>
<evidence type="ECO:0000313" key="3">
    <source>
        <dbReference type="Proteomes" id="UP000193411"/>
    </source>
</evidence>
<reference evidence="2 3" key="1">
    <citation type="submission" date="2016-07" db="EMBL/GenBank/DDBJ databases">
        <title>Pervasive Adenine N6-methylation of Active Genes in Fungi.</title>
        <authorList>
            <consortium name="DOE Joint Genome Institute"/>
            <person name="Mondo S.J."/>
            <person name="Dannebaum R.O."/>
            <person name="Kuo R.C."/>
            <person name="Labutti K."/>
            <person name="Haridas S."/>
            <person name="Kuo A."/>
            <person name="Salamov A."/>
            <person name="Ahrendt S.R."/>
            <person name="Lipzen A."/>
            <person name="Sullivan W."/>
            <person name="Andreopoulos W.B."/>
            <person name="Clum A."/>
            <person name="Lindquist E."/>
            <person name="Daum C."/>
            <person name="Ramamoorthy G.K."/>
            <person name="Gryganskyi A."/>
            <person name="Culley D."/>
            <person name="Magnuson J.K."/>
            <person name="James T.Y."/>
            <person name="O'Malley M.A."/>
            <person name="Stajich J.E."/>
            <person name="Spatafora J.W."/>
            <person name="Visel A."/>
            <person name="Grigoriev I.V."/>
        </authorList>
    </citation>
    <scope>NUCLEOTIDE SEQUENCE [LARGE SCALE GENOMIC DNA]</scope>
    <source>
        <strain evidence="2 3">PL171</strain>
    </source>
</reference>
<proteinExistence type="predicted"/>
<organism evidence="2 3">
    <name type="scientific">Catenaria anguillulae PL171</name>
    <dbReference type="NCBI Taxonomy" id="765915"/>
    <lineage>
        <taxon>Eukaryota</taxon>
        <taxon>Fungi</taxon>
        <taxon>Fungi incertae sedis</taxon>
        <taxon>Blastocladiomycota</taxon>
        <taxon>Blastocladiomycetes</taxon>
        <taxon>Blastocladiales</taxon>
        <taxon>Catenariaceae</taxon>
        <taxon>Catenaria</taxon>
    </lineage>
</organism>
<dbReference type="Proteomes" id="UP000193411">
    <property type="component" value="Unassembled WGS sequence"/>
</dbReference>
<comment type="caution">
    <text evidence="2">The sequence shown here is derived from an EMBL/GenBank/DDBJ whole genome shotgun (WGS) entry which is preliminary data.</text>
</comment>
<name>A0A1Y2HIX2_9FUNG</name>
<keyword evidence="3" id="KW-1185">Reference proteome</keyword>
<accession>A0A1Y2HIX2</accession>
<protein>
    <submittedName>
        <fullName evidence="2">Uncharacterized protein</fullName>
    </submittedName>
</protein>
<keyword evidence="1" id="KW-1133">Transmembrane helix</keyword>
<evidence type="ECO:0000256" key="1">
    <source>
        <dbReference type="SAM" id="Phobius"/>
    </source>
</evidence>
<dbReference type="AlphaFoldDB" id="A0A1Y2HIX2"/>
<sequence length="141" mass="14931">MRQKVRESLFMQRFAMRGVLAVLNSGSFLVPMWISCYSILTTGQRGPIALDAVTTTTTFLGSVFDPIITIAQDKKLRRVIFSWDWGAPLSSPAGSWGNVSAAVFSTRSAGAATMGTGVGVGASGGGQSAMLQQMHLRADVS</sequence>